<dbReference type="NCBIfam" id="TIGR02246">
    <property type="entry name" value="SgcJ/EcaC family oxidoreductase"/>
    <property type="match status" value="1"/>
</dbReference>
<keyword evidence="3" id="KW-1185">Reference proteome</keyword>
<dbReference type="EMBL" id="RFLV01000004">
    <property type="protein sequence ID" value="TIH07165.1"/>
    <property type="molecule type" value="Genomic_DNA"/>
</dbReference>
<feature type="domain" description="SnoaL-like" evidence="1">
    <location>
        <begin position="10"/>
        <end position="130"/>
    </location>
</feature>
<dbReference type="RefSeq" id="WP_136665775.1">
    <property type="nucleotide sequence ID" value="NZ_RFLV01000004.1"/>
</dbReference>
<dbReference type="SUPFAM" id="SSF54427">
    <property type="entry name" value="NTF2-like"/>
    <property type="match status" value="1"/>
</dbReference>
<dbReference type="InterPro" id="IPR011944">
    <property type="entry name" value="Steroid_delta5-4_isomerase"/>
</dbReference>
<evidence type="ECO:0000313" key="2">
    <source>
        <dbReference type="EMBL" id="TIH07165.1"/>
    </source>
</evidence>
<accession>A0A4T1ZSE7</accession>
<sequence>MSHASLERQIQQQLDAWVAACRSKDVSQIMSHYAEDVVAYDAIGPLRFQGRAAYQAHWQACMEMCGGPGLFEIHQPSFLLSDGLAVVHYLFHCGGSDDKGEMHSSWMRVSQCFRQQDGRWLIAHEHFSMPGDMESGKTLFDLQP</sequence>
<proteinExistence type="predicted"/>
<protein>
    <submittedName>
        <fullName evidence="2">SgcJ/EcaC family oxidoreductase</fullName>
    </submittedName>
</protein>
<dbReference type="InterPro" id="IPR032710">
    <property type="entry name" value="NTF2-like_dom_sf"/>
</dbReference>
<dbReference type="Pfam" id="PF13474">
    <property type="entry name" value="SnoaL_3"/>
    <property type="match status" value="1"/>
</dbReference>
<dbReference type="Proteomes" id="UP000307541">
    <property type="component" value="Unassembled WGS sequence"/>
</dbReference>
<evidence type="ECO:0000313" key="3">
    <source>
        <dbReference type="Proteomes" id="UP000307541"/>
    </source>
</evidence>
<name>A0A4T1ZSE7_9PSED</name>
<comment type="caution">
    <text evidence="2">The sequence shown here is derived from an EMBL/GenBank/DDBJ whole genome shotgun (WGS) entry which is preliminary data.</text>
</comment>
<dbReference type="AlphaFoldDB" id="A0A4T1ZSE7"/>
<evidence type="ECO:0000259" key="1">
    <source>
        <dbReference type="Pfam" id="PF13474"/>
    </source>
</evidence>
<dbReference type="OrthoDB" id="9812295at2"/>
<reference evidence="2 3" key="1">
    <citation type="submission" date="2018-10" db="EMBL/GenBank/DDBJ databases">
        <title>Pseudomonas leptonychotis sp. nov., isolated from Weddell seals in Antarctica.</title>
        <authorList>
            <person name="Novakova D."/>
            <person name="Svec P."/>
            <person name="Kralova S."/>
            <person name="Kristofova L."/>
            <person name="Zeman M."/>
            <person name="Pantucek R."/>
            <person name="Maslanova I."/>
            <person name="Sedlacek I."/>
        </authorList>
    </citation>
    <scope>NUCLEOTIDE SEQUENCE [LARGE SCALE GENOMIC DNA]</scope>
    <source>
        <strain evidence="2 3">CCM 8849</strain>
    </source>
</reference>
<dbReference type="Gene3D" id="3.10.450.50">
    <property type="match status" value="1"/>
</dbReference>
<organism evidence="2 3">
    <name type="scientific">Pseudomonas leptonychotis</name>
    <dbReference type="NCBI Taxonomy" id="2448482"/>
    <lineage>
        <taxon>Bacteria</taxon>
        <taxon>Pseudomonadati</taxon>
        <taxon>Pseudomonadota</taxon>
        <taxon>Gammaproteobacteria</taxon>
        <taxon>Pseudomonadales</taxon>
        <taxon>Pseudomonadaceae</taxon>
        <taxon>Pseudomonas</taxon>
    </lineage>
</organism>
<gene>
    <name evidence="2" type="ORF">D8779_17625</name>
</gene>
<dbReference type="InterPro" id="IPR037401">
    <property type="entry name" value="SnoaL-like"/>
</dbReference>